<evidence type="ECO:0000313" key="1">
    <source>
        <dbReference type="EnsemblPlants" id="AVESA.00010b.r2.6AG1026000.1.CDS"/>
    </source>
</evidence>
<sequence length="1283" mass="143843">MEEDSNALILPCKRKNKAQGKGKDAKNKSKEDPKMSKTQLKKLQKLVEEKQKKALQAKSIEILQKHRIADDVYSLLHTTGSIGQAETMKEKRRRAVQFSKAGLDVPQELSLFKKNCDQKGVPEDSEAAPEASPVKFIKAAKLDHSGSEQKNHSVKPVMGLGVSILEHKTKGTNDDAGIPVHQSIPEQKTEETNDDADILAHQTIKSSVPNCLAAEIDLQDKEPQQSEADGQECFNPPIVVPVSRPHEVEKARRDLPIIMMEQEIMEAIYENSVVILCGETGCGKTTQVPQFLYEAGFGTSNRADRKGIIGITQPRRVAVLATSKRVSYELGLKLGKEVGFQVRHDKKVGSKCSIKFMTDGILLREVQSDILLRRYSVIILDEAHERSLNTDILIGMLSRIIKIRKTIYADQQKEIRSGKNIIPEEMISPLKVVLMSATLQLKEFISNRRLFDVIPPAVEVPARQFPVTVHFTKRTRDDYLAQAYKKVLSIHKSLPPGGILVFVTGQREVDYLCKKLQKASKQQIGKKPERAGDEHGSRPEIDEKEIFEAYDIDRTEAEHQDGMFSSYGEDEMDDGLNVDSSDAETESEMDSDSDDEHSVARETTKDGPMLSFLKGAESSSVLKASFNAISGISRKPGTAEESSNVTIAEKSSPSIPSFSKRTEPTSVSRARLRVLPLYAMLPASQQLRVFHDVPEGERLVVVATNVAETSLTIPGITYVVDTGKEKVKNYDHATGMASYEVQWISKASASQRAGRAGRTGPGHCYRLYSGAAYGKDDLFPEFSEPEIKKMPVDGIVLMLKFMSIDKVENFPFPTPPNKESLVEAVRCLKTLEALDGKEILTSMGKAMAQYPMSPRHSRLLLTIIKILKSQQGSARSNLILGYATAAASALSYTNPFLIQGDTSRESNQDGPDPEHKDQHERKRQKKLKAMVREARKDFSIPSSDALTISHALRSFECSKNPVEFCRDYSLHLKTMEEMSKLRKQLLRLIFHHSKFCDEFAWNFGGPEDVEKAWRSETNKKPMLNEEELLGQGICAGWADRVAKKINTFSGLSKEDRKVRAARYQSCILDDTIYLHRASSVAQIPPEFVVYSELLNTKRSYMHGVTSVKPGWLLKYASSLCTFSAPLEDPKPYYEPKNDQVLCYVSPIFSRHNWELPLHSLPIEDATSRLQVFAWALLKGDVLPCLRVVQKFLALSPSAVLGPASQRRVGDLLSRMKNGGKLIDSRTSLRDKWSIDPDFLYPEIQSWIQGKYQSQFEAIWEQMHQEARLEGNELFPKRFKKVKG</sequence>
<accession>A0ACD5YRD3</accession>
<dbReference type="EnsemblPlants" id="AVESA.00010b.r2.6AG1026000.1">
    <property type="protein sequence ID" value="AVESA.00010b.r2.6AG1026000.1.CDS"/>
    <property type="gene ID" value="AVESA.00010b.r2.6AG1026000"/>
</dbReference>
<keyword evidence="2" id="KW-1185">Reference proteome</keyword>
<proteinExistence type="predicted"/>
<evidence type="ECO:0000313" key="2">
    <source>
        <dbReference type="Proteomes" id="UP001732700"/>
    </source>
</evidence>
<dbReference type="Proteomes" id="UP001732700">
    <property type="component" value="Chromosome 6A"/>
</dbReference>
<reference evidence="1" key="1">
    <citation type="submission" date="2021-05" db="EMBL/GenBank/DDBJ databases">
        <authorList>
            <person name="Scholz U."/>
            <person name="Mascher M."/>
            <person name="Fiebig A."/>
        </authorList>
    </citation>
    <scope>NUCLEOTIDE SEQUENCE [LARGE SCALE GENOMIC DNA]</scope>
</reference>
<protein>
    <submittedName>
        <fullName evidence="1">Uncharacterized protein</fullName>
    </submittedName>
</protein>
<organism evidence="1 2">
    <name type="scientific">Avena sativa</name>
    <name type="common">Oat</name>
    <dbReference type="NCBI Taxonomy" id="4498"/>
    <lineage>
        <taxon>Eukaryota</taxon>
        <taxon>Viridiplantae</taxon>
        <taxon>Streptophyta</taxon>
        <taxon>Embryophyta</taxon>
        <taxon>Tracheophyta</taxon>
        <taxon>Spermatophyta</taxon>
        <taxon>Magnoliopsida</taxon>
        <taxon>Liliopsida</taxon>
        <taxon>Poales</taxon>
        <taxon>Poaceae</taxon>
        <taxon>BOP clade</taxon>
        <taxon>Pooideae</taxon>
        <taxon>Poodae</taxon>
        <taxon>Poeae</taxon>
        <taxon>Poeae Chloroplast Group 1 (Aveneae type)</taxon>
        <taxon>Aveninae</taxon>
        <taxon>Avena</taxon>
    </lineage>
</organism>
<reference evidence="1" key="2">
    <citation type="submission" date="2025-09" db="UniProtKB">
        <authorList>
            <consortium name="EnsemblPlants"/>
        </authorList>
    </citation>
    <scope>IDENTIFICATION</scope>
</reference>
<name>A0ACD5YRD3_AVESA</name>